<dbReference type="EMBL" id="CP031217">
    <property type="protein sequence ID" value="AXH11976.1"/>
    <property type="molecule type" value="Genomic_DNA"/>
</dbReference>
<gene>
    <name evidence="12" type="ORF">ABIV_0970</name>
    <name evidence="13" type="ORF">CRV05_01625</name>
</gene>
<comment type="catalytic activity">
    <reaction evidence="1 9 10">
        <text>[protein]-peptidylproline (omega=180) = [protein]-peptidylproline (omega=0)</text>
        <dbReference type="Rhea" id="RHEA:16237"/>
        <dbReference type="Rhea" id="RHEA-COMP:10747"/>
        <dbReference type="Rhea" id="RHEA-COMP:10748"/>
        <dbReference type="ChEBI" id="CHEBI:83833"/>
        <dbReference type="ChEBI" id="CHEBI:83834"/>
        <dbReference type="EC" id="5.2.1.8"/>
    </reaction>
</comment>
<dbReference type="GO" id="GO:0005737">
    <property type="term" value="C:cytoplasm"/>
    <property type="evidence" value="ECO:0007669"/>
    <property type="project" value="UniProtKB-SubCell"/>
</dbReference>
<keyword evidence="7 9" id="KW-0413">Isomerase</keyword>
<name>A0AAX2AB13_9BACT</name>
<dbReference type="GO" id="GO:0003755">
    <property type="term" value="F:peptidyl-prolyl cis-trans isomerase activity"/>
    <property type="evidence" value="ECO:0007669"/>
    <property type="project" value="UniProtKB-UniRule"/>
</dbReference>
<evidence type="ECO:0000256" key="10">
    <source>
        <dbReference type="RuleBase" id="RU003915"/>
    </source>
</evidence>
<comment type="function">
    <text evidence="8">Also involved in hydrogenase metallocenter assembly, probably by participating in the nickel insertion step. This function in hydrogenase biosynthesis requires chaperone activity and the presence of the metal-binding domain, but not PPIase activity.</text>
</comment>
<evidence type="ECO:0000259" key="11">
    <source>
        <dbReference type="PROSITE" id="PS50059"/>
    </source>
</evidence>
<keyword evidence="6" id="KW-0143">Chaperone</keyword>
<evidence type="ECO:0000313" key="15">
    <source>
        <dbReference type="Proteomes" id="UP000289193"/>
    </source>
</evidence>
<organism evidence="13 15">
    <name type="scientific">Halarcobacter bivalviorum</name>
    <dbReference type="NCBI Taxonomy" id="663364"/>
    <lineage>
        <taxon>Bacteria</taxon>
        <taxon>Pseudomonadati</taxon>
        <taxon>Campylobacterota</taxon>
        <taxon>Epsilonproteobacteria</taxon>
        <taxon>Campylobacterales</taxon>
        <taxon>Arcobacteraceae</taxon>
        <taxon>Halarcobacter</taxon>
    </lineage>
</organism>
<comment type="subcellular location">
    <subcellularLocation>
        <location evidence="2">Cytoplasm</location>
    </subcellularLocation>
</comment>
<dbReference type="EC" id="5.2.1.8" evidence="10"/>
<evidence type="ECO:0000256" key="7">
    <source>
        <dbReference type="ARBA" id="ARBA00023235"/>
    </source>
</evidence>
<dbReference type="InterPro" id="IPR001179">
    <property type="entry name" value="PPIase_FKBP_dom"/>
</dbReference>
<dbReference type="KEGG" id="hbv:ABIV_0970"/>
<dbReference type="PANTHER" id="PTHR47861:SF3">
    <property type="entry name" value="FKBP-TYPE PEPTIDYL-PROLYL CIS-TRANS ISOMERASE SLYD"/>
    <property type="match status" value="1"/>
</dbReference>
<dbReference type="SUPFAM" id="SSF54534">
    <property type="entry name" value="FKBP-like"/>
    <property type="match status" value="1"/>
</dbReference>
<sequence length="139" mass="15328">MAITKNQVVSMSYEVRLNDEVIDSNIDKEPIRFIYGTGEIIKGLEKGIVDMDAGETKDIKVAAVDAYGEHDPKLTETLPISEFEGIDLEIGLVLEADDENGDILKATVTEVTKDEVTVDYNHPLAGCDLDFRVTIHSVM</sequence>
<dbReference type="InterPro" id="IPR046357">
    <property type="entry name" value="PPIase_dom_sf"/>
</dbReference>
<evidence type="ECO:0000313" key="12">
    <source>
        <dbReference type="EMBL" id="AXH11976.1"/>
    </source>
</evidence>
<evidence type="ECO:0000256" key="1">
    <source>
        <dbReference type="ARBA" id="ARBA00000971"/>
    </source>
</evidence>
<evidence type="ECO:0000256" key="8">
    <source>
        <dbReference type="ARBA" id="ARBA00037071"/>
    </source>
</evidence>
<evidence type="ECO:0000313" key="14">
    <source>
        <dbReference type="Proteomes" id="UP000253850"/>
    </source>
</evidence>
<evidence type="ECO:0000256" key="2">
    <source>
        <dbReference type="ARBA" id="ARBA00004496"/>
    </source>
</evidence>
<dbReference type="Pfam" id="PF00254">
    <property type="entry name" value="FKBP_C"/>
    <property type="match status" value="1"/>
</dbReference>
<dbReference type="AlphaFoldDB" id="A0AAX2AB13"/>
<dbReference type="GO" id="GO:0042026">
    <property type="term" value="P:protein refolding"/>
    <property type="evidence" value="ECO:0007669"/>
    <property type="project" value="UniProtKB-ARBA"/>
</dbReference>
<comment type="similarity">
    <text evidence="3 10">Belongs to the FKBP-type PPIase family.</text>
</comment>
<reference evidence="13 15" key="1">
    <citation type="submission" date="2017-10" db="EMBL/GenBank/DDBJ databases">
        <title>Genomics of the genus Arcobacter.</title>
        <authorList>
            <person name="Perez-Cataluna A."/>
            <person name="Figueras M.J."/>
        </authorList>
    </citation>
    <scope>NUCLEOTIDE SEQUENCE [LARGE SCALE GENOMIC DNA]</scope>
    <source>
        <strain evidence="13 15">CECT 7835</strain>
    </source>
</reference>
<dbReference type="Gene3D" id="3.10.50.40">
    <property type="match status" value="1"/>
</dbReference>
<evidence type="ECO:0000256" key="5">
    <source>
        <dbReference type="ARBA" id="ARBA00023110"/>
    </source>
</evidence>
<accession>A0AAX2AB13</accession>
<keyword evidence="15" id="KW-1185">Reference proteome</keyword>
<evidence type="ECO:0000256" key="9">
    <source>
        <dbReference type="PROSITE-ProRule" id="PRU00277"/>
    </source>
</evidence>
<reference evidence="12 14" key="2">
    <citation type="submission" date="2018-07" db="EMBL/GenBank/DDBJ databases">
        <title>Complete genome of the Arcobacter bivalviorum type strain LMG 26154.</title>
        <authorList>
            <person name="Miller W.G."/>
            <person name="Yee E."/>
            <person name="Bono J.L."/>
        </authorList>
    </citation>
    <scope>NUCLEOTIDE SEQUENCE [LARGE SCALE GENOMIC DNA]</scope>
    <source>
        <strain evidence="12 14">LMG 26154</strain>
    </source>
</reference>
<protein>
    <recommendedName>
        <fullName evidence="10">Peptidyl-prolyl cis-trans isomerase</fullName>
        <ecNumber evidence="10">5.2.1.8</ecNumber>
    </recommendedName>
</protein>
<dbReference type="PANTHER" id="PTHR47861">
    <property type="entry name" value="FKBP-TYPE PEPTIDYL-PROLYL CIS-TRANS ISOMERASE SLYD"/>
    <property type="match status" value="1"/>
</dbReference>
<evidence type="ECO:0000313" key="13">
    <source>
        <dbReference type="EMBL" id="RXK11094.1"/>
    </source>
</evidence>
<keyword evidence="5 9" id="KW-0697">Rotamase</keyword>
<keyword evidence="4" id="KW-0963">Cytoplasm</keyword>
<evidence type="ECO:0000256" key="4">
    <source>
        <dbReference type="ARBA" id="ARBA00022490"/>
    </source>
</evidence>
<proteinExistence type="inferred from homology"/>
<dbReference type="RefSeq" id="WP_114838830.1">
    <property type="nucleotide sequence ID" value="NZ_CP031217.1"/>
</dbReference>
<dbReference type="Proteomes" id="UP000253850">
    <property type="component" value="Chromosome"/>
</dbReference>
<dbReference type="Proteomes" id="UP000289193">
    <property type="component" value="Unassembled WGS sequence"/>
</dbReference>
<evidence type="ECO:0000256" key="6">
    <source>
        <dbReference type="ARBA" id="ARBA00023186"/>
    </source>
</evidence>
<dbReference type="EMBL" id="PDKM01000001">
    <property type="protein sequence ID" value="RXK11094.1"/>
    <property type="molecule type" value="Genomic_DNA"/>
</dbReference>
<evidence type="ECO:0000256" key="3">
    <source>
        <dbReference type="ARBA" id="ARBA00006577"/>
    </source>
</evidence>
<dbReference type="PROSITE" id="PS50059">
    <property type="entry name" value="FKBP_PPIASE"/>
    <property type="match status" value="1"/>
</dbReference>
<feature type="domain" description="PPIase FKBP-type" evidence="11">
    <location>
        <begin position="6"/>
        <end position="94"/>
    </location>
</feature>